<dbReference type="Proteomes" id="UP000646365">
    <property type="component" value="Unassembled WGS sequence"/>
</dbReference>
<feature type="domain" description="Phosphoribosyltransferase" evidence="2">
    <location>
        <begin position="38"/>
        <end position="199"/>
    </location>
</feature>
<keyword evidence="3" id="KW-0808">Transferase</keyword>
<dbReference type="Gene3D" id="3.40.50.2020">
    <property type="match status" value="1"/>
</dbReference>
<dbReference type="Pfam" id="PF00156">
    <property type="entry name" value="Pribosyltran"/>
    <property type="match status" value="1"/>
</dbReference>
<proteinExistence type="predicted"/>
<reference evidence="3" key="2">
    <citation type="submission" date="2020-09" db="EMBL/GenBank/DDBJ databases">
        <authorList>
            <person name="Sun Q."/>
            <person name="Zhou Y."/>
        </authorList>
    </citation>
    <scope>NUCLEOTIDE SEQUENCE</scope>
    <source>
        <strain evidence="3">CGMCC 1.15725</strain>
    </source>
</reference>
<dbReference type="AlphaFoldDB" id="A0A8J2YVC9"/>
<keyword evidence="3" id="KW-0328">Glycosyltransferase</keyword>
<comment type="caution">
    <text evidence="3">The sequence shown here is derived from an EMBL/GenBank/DDBJ whole genome shotgun (WGS) entry which is preliminary data.</text>
</comment>
<evidence type="ECO:0000259" key="2">
    <source>
        <dbReference type="Pfam" id="PF00156"/>
    </source>
</evidence>
<dbReference type="EMBL" id="BMJQ01000006">
    <property type="protein sequence ID" value="GGF20125.1"/>
    <property type="molecule type" value="Genomic_DNA"/>
</dbReference>
<sequence>MAFDEPLFEDRRDAGRQLARSLSHLKALSHLKSPDQQNTPGEAPAVLALPRGGVPVAYEIAAALDGVLGLVLVRKIGAPGNRELALGAVVGGPHPHLVLNEKLVQLLEPPAEFIAGSKERALEEIERRRRLYLGDAPALETAGRLVILVDDGIATGATAKAALAGIAQSQPARLVLAVPVAPPSTTRELRDLCDELVCLATPEPFYAVGHFYRNFDQVSDDEVLQLLDRARRHFPDGPDATPPDGGRQGSAS</sequence>
<dbReference type="Gene3D" id="3.30.1310.20">
    <property type="entry name" value="PRTase-like"/>
    <property type="match status" value="1"/>
</dbReference>
<reference evidence="3" key="1">
    <citation type="journal article" date="2014" name="Int. J. Syst. Evol. Microbiol.">
        <title>Complete genome sequence of Corynebacterium casei LMG S-19264T (=DSM 44701T), isolated from a smear-ripened cheese.</title>
        <authorList>
            <consortium name="US DOE Joint Genome Institute (JGI-PGF)"/>
            <person name="Walter F."/>
            <person name="Albersmeier A."/>
            <person name="Kalinowski J."/>
            <person name="Ruckert C."/>
        </authorList>
    </citation>
    <scope>NUCLEOTIDE SEQUENCE</scope>
    <source>
        <strain evidence="3">CGMCC 1.15725</strain>
    </source>
</reference>
<dbReference type="SUPFAM" id="SSF53271">
    <property type="entry name" value="PRTase-like"/>
    <property type="match status" value="1"/>
</dbReference>
<evidence type="ECO:0000313" key="4">
    <source>
        <dbReference type="Proteomes" id="UP000646365"/>
    </source>
</evidence>
<evidence type="ECO:0000256" key="1">
    <source>
        <dbReference type="SAM" id="MobiDB-lite"/>
    </source>
</evidence>
<feature type="region of interest" description="Disordered" evidence="1">
    <location>
        <begin position="232"/>
        <end position="252"/>
    </location>
</feature>
<dbReference type="GO" id="GO:0016757">
    <property type="term" value="F:glycosyltransferase activity"/>
    <property type="evidence" value="ECO:0007669"/>
    <property type="project" value="UniProtKB-KW"/>
</dbReference>
<keyword evidence="4" id="KW-1185">Reference proteome</keyword>
<name>A0A8J2YVC9_9PROT</name>
<gene>
    <name evidence="3" type="ORF">GCM10011611_27670</name>
</gene>
<evidence type="ECO:0000313" key="3">
    <source>
        <dbReference type="EMBL" id="GGF20125.1"/>
    </source>
</evidence>
<dbReference type="InterPro" id="IPR029057">
    <property type="entry name" value="PRTase-like"/>
</dbReference>
<dbReference type="RefSeq" id="WP_189046635.1">
    <property type="nucleotide sequence ID" value="NZ_BMJQ01000006.1"/>
</dbReference>
<dbReference type="CDD" id="cd06223">
    <property type="entry name" value="PRTases_typeI"/>
    <property type="match status" value="1"/>
</dbReference>
<dbReference type="InterPro" id="IPR000836">
    <property type="entry name" value="PRTase_dom"/>
</dbReference>
<organism evidence="3 4">
    <name type="scientific">Aliidongia dinghuensis</name>
    <dbReference type="NCBI Taxonomy" id="1867774"/>
    <lineage>
        <taxon>Bacteria</taxon>
        <taxon>Pseudomonadati</taxon>
        <taxon>Pseudomonadota</taxon>
        <taxon>Alphaproteobacteria</taxon>
        <taxon>Rhodospirillales</taxon>
        <taxon>Dongiaceae</taxon>
        <taxon>Aliidongia</taxon>
    </lineage>
</organism>
<protein>
    <submittedName>
        <fullName evidence="3">Phosphoribosyltransferase</fullName>
    </submittedName>
</protein>
<accession>A0A8J2YVC9</accession>